<keyword evidence="1" id="KW-0472">Membrane</keyword>
<keyword evidence="3" id="KW-1185">Reference proteome</keyword>
<dbReference type="Proteomes" id="UP001232148">
    <property type="component" value="Unassembled WGS sequence"/>
</dbReference>
<feature type="transmembrane region" description="Helical" evidence="1">
    <location>
        <begin position="54"/>
        <end position="77"/>
    </location>
</feature>
<evidence type="ECO:0000313" key="3">
    <source>
        <dbReference type="Proteomes" id="UP001232148"/>
    </source>
</evidence>
<protein>
    <submittedName>
        <fullName evidence="2">Uncharacterized protein</fullName>
    </submittedName>
</protein>
<organism evidence="2 3">
    <name type="scientific">Colletotrichum zoysiae</name>
    <dbReference type="NCBI Taxonomy" id="1216348"/>
    <lineage>
        <taxon>Eukaryota</taxon>
        <taxon>Fungi</taxon>
        <taxon>Dikarya</taxon>
        <taxon>Ascomycota</taxon>
        <taxon>Pezizomycotina</taxon>
        <taxon>Sordariomycetes</taxon>
        <taxon>Hypocreomycetidae</taxon>
        <taxon>Glomerellales</taxon>
        <taxon>Glomerellaceae</taxon>
        <taxon>Colletotrichum</taxon>
        <taxon>Colletotrichum graminicola species complex</taxon>
    </lineage>
</organism>
<proteinExistence type="predicted"/>
<reference evidence="2" key="1">
    <citation type="submission" date="2021-06" db="EMBL/GenBank/DDBJ databases">
        <title>Comparative genomics, transcriptomics and evolutionary studies reveal genomic signatures of adaptation to plant cell wall in hemibiotrophic fungi.</title>
        <authorList>
            <consortium name="DOE Joint Genome Institute"/>
            <person name="Baroncelli R."/>
            <person name="Diaz J.F."/>
            <person name="Benocci T."/>
            <person name="Peng M."/>
            <person name="Battaglia E."/>
            <person name="Haridas S."/>
            <person name="Andreopoulos W."/>
            <person name="Labutti K."/>
            <person name="Pangilinan J."/>
            <person name="Floch G.L."/>
            <person name="Makela M.R."/>
            <person name="Henrissat B."/>
            <person name="Grigoriev I.V."/>
            <person name="Crouch J.A."/>
            <person name="De Vries R.P."/>
            <person name="Sukno S.A."/>
            <person name="Thon M.R."/>
        </authorList>
    </citation>
    <scope>NUCLEOTIDE SEQUENCE</scope>
    <source>
        <strain evidence="2">MAFF235873</strain>
    </source>
</reference>
<sequence>MNLGRPLFSLNTSASFASSVPTQGINNRHCLAPDWIALSLSSYRHLPAERSRYLGTYLLCYAGTYCLNCHLFFPTYISRTGCNHKPTATLLGIFVLITFTCYFHTIFI</sequence>
<feature type="transmembrane region" description="Helical" evidence="1">
    <location>
        <begin position="89"/>
        <end position="107"/>
    </location>
</feature>
<evidence type="ECO:0000256" key="1">
    <source>
        <dbReference type="SAM" id="Phobius"/>
    </source>
</evidence>
<dbReference type="AlphaFoldDB" id="A0AAD9H167"/>
<dbReference type="EMBL" id="MU843250">
    <property type="protein sequence ID" value="KAK2020448.1"/>
    <property type="molecule type" value="Genomic_DNA"/>
</dbReference>
<evidence type="ECO:0000313" key="2">
    <source>
        <dbReference type="EMBL" id="KAK2020448.1"/>
    </source>
</evidence>
<name>A0AAD9H167_9PEZI</name>
<accession>A0AAD9H167</accession>
<keyword evidence="1" id="KW-1133">Transmembrane helix</keyword>
<keyword evidence="1" id="KW-0812">Transmembrane</keyword>
<comment type="caution">
    <text evidence="2">The sequence shown here is derived from an EMBL/GenBank/DDBJ whole genome shotgun (WGS) entry which is preliminary data.</text>
</comment>
<gene>
    <name evidence="2" type="ORF">LX32DRAFT_327152</name>
</gene>